<keyword evidence="6" id="KW-0653">Protein transport</keyword>
<evidence type="ECO:0000256" key="10">
    <source>
        <dbReference type="SAM" id="Coils"/>
    </source>
</evidence>
<reference evidence="12 13" key="1">
    <citation type="submission" date="2016-04" db="EMBL/GenBank/DDBJ databases">
        <title>The genome of Intoshia linei affirms orthonectids as highly simplified spiralians.</title>
        <authorList>
            <person name="Mikhailov K.V."/>
            <person name="Slusarev G.S."/>
            <person name="Nikitin M.A."/>
            <person name="Logacheva M.D."/>
            <person name="Penin A."/>
            <person name="Aleoshin V."/>
            <person name="Panchin Y.V."/>
        </authorList>
    </citation>
    <scope>NUCLEOTIDE SEQUENCE [LARGE SCALE GENOMIC DNA]</scope>
    <source>
        <strain evidence="12">Intl2013</strain>
        <tissue evidence="12">Whole animal</tissue>
    </source>
</reference>
<keyword evidence="13" id="KW-1185">Reference proteome</keyword>
<dbReference type="GO" id="GO:0006906">
    <property type="term" value="P:vesicle fusion"/>
    <property type="evidence" value="ECO:0007669"/>
    <property type="project" value="TreeGrafter"/>
</dbReference>
<evidence type="ECO:0000256" key="9">
    <source>
        <dbReference type="ARBA" id="ARBA00023136"/>
    </source>
</evidence>
<evidence type="ECO:0000256" key="7">
    <source>
        <dbReference type="ARBA" id="ARBA00022989"/>
    </source>
</evidence>
<protein>
    <recommendedName>
        <fullName evidence="3">Golgi SNAP receptor complex member 1</fullName>
    </recommendedName>
</protein>
<sequence>MTYSWSDYRQQTRSLETKVESQLNVLSQLSNYFSNAYISSRNNEIDVDENEKYKKSYLECCNKIDNLLYDLTHLINKMQDGILNDPKDHNISGSLQRHTEILQDYENEYNRTKNNITKNLNRLQTLSSALSRNFILKEMNDEKALLLTENEMIQNSQKMVENHISIAIASRENLRSQTNNLNRIEDTIGRINLNSPRLQSMLRMIYTKKRKNTIILASIIVICIIFLILYATH</sequence>
<evidence type="ECO:0000256" key="8">
    <source>
        <dbReference type="ARBA" id="ARBA00023034"/>
    </source>
</evidence>
<dbReference type="Proteomes" id="UP000078046">
    <property type="component" value="Unassembled WGS sequence"/>
</dbReference>
<comment type="subcellular location">
    <subcellularLocation>
        <location evidence="1">Golgi apparatus membrane</location>
        <topology evidence="1">Single-pass type IV membrane protein</topology>
    </subcellularLocation>
</comment>
<dbReference type="GO" id="GO:0031201">
    <property type="term" value="C:SNARE complex"/>
    <property type="evidence" value="ECO:0007669"/>
    <property type="project" value="TreeGrafter"/>
</dbReference>
<evidence type="ECO:0000256" key="11">
    <source>
        <dbReference type="SAM" id="Phobius"/>
    </source>
</evidence>
<accession>A0A177AXQ2</accession>
<keyword evidence="5 11" id="KW-0812">Transmembrane</keyword>
<dbReference type="GO" id="GO:0005797">
    <property type="term" value="C:Golgi medial cisterna"/>
    <property type="evidence" value="ECO:0007669"/>
    <property type="project" value="TreeGrafter"/>
</dbReference>
<dbReference type="PANTHER" id="PTHR21094:SF2">
    <property type="entry name" value="GOLGI SNAP RECEPTOR COMPLEX MEMBER 1"/>
    <property type="match status" value="1"/>
</dbReference>
<gene>
    <name evidence="12" type="ORF">A3Q56_05509</name>
</gene>
<evidence type="ECO:0000256" key="1">
    <source>
        <dbReference type="ARBA" id="ARBA00004409"/>
    </source>
</evidence>
<comment type="caution">
    <text evidence="12">The sequence shown here is derived from an EMBL/GenBank/DDBJ whole genome shotgun (WGS) entry which is preliminary data.</text>
</comment>
<evidence type="ECO:0000256" key="3">
    <source>
        <dbReference type="ARBA" id="ARBA00015612"/>
    </source>
</evidence>
<dbReference type="OrthoDB" id="422156at2759"/>
<feature type="transmembrane region" description="Helical" evidence="11">
    <location>
        <begin position="213"/>
        <end position="232"/>
    </location>
</feature>
<dbReference type="GO" id="GO:0015031">
    <property type="term" value="P:protein transport"/>
    <property type="evidence" value="ECO:0007669"/>
    <property type="project" value="UniProtKB-KW"/>
</dbReference>
<evidence type="ECO:0000256" key="5">
    <source>
        <dbReference type="ARBA" id="ARBA00022692"/>
    </source>
</evidence>
<dbReference type="AlphaFoldDB" id="A0A177AXQ2"/>
<keyword evidence="12" id="KW-0675">Receptor</keyword>
<dbReference type="GO" id="GO:0048219">
    <property type="term" value="P:inter-Golgi cisterna vesicle-mediated transport"/>
    <property type="evidence" value="ECO:0007669"/>
    <property type="project" value="TreeGrafter"/>
</dbReference>
<dbReference type="Pfam" id="PF12352">
    <property type="entry name" value="V-SNARE_C"/>
    <property type="match status" value="1"/>
</dbReference>
<dbReference type="PANTHER" id="PTHR21094">
    <property type="entry name" value="GOS-28 SNARE- RELATED"/>
    <property type="match status" value="1"/>
</dbReference>
<organism evidence="12 13">
    <name type="scientific">Intoshia linei</name>
    <dbReference type="NCBI Taxonomy" id="1819745"/>
    <lineage>
        <taxon>Eukaryota</taxon>
        <taxon>Metazoa</taxon>
        <taxon>Spiralia</taxon>
        <taxon>Lophotrochozoa</taxon>
        <taxon>Mesozoa</taxon>
        <taxon>Orthonectida</taxon>
        <taxon>Rhopaluridae</taxon>
        <taxon>Intoshia</taxon>
    </lineage>
</organism>
<feature type="coiled-coil region" evidence="10">
    <location>
        <begin position="95"/>
        <end position="156"/>
    </location>
</feature>
<dbReference type="EMBL" id="LWCA01000832">
    <property type="protein sequence ID" value="OAF66779.1"/>
    <property type="molecule type" value="Genomic_DNA"/>
</dbReference>
<evidence type="ECO:0000256" key="4">
    <source>
        <dbReference type="ARBA" id="ARBA00022448"/>
    </source>
</evidence>
<keyword evidence="7 11" id="KW-1133">Transmembrane helix</keyword>
<dbReference type="GO" id="GO:0005484">
    <property type="term" value="F:SNAP receptor activity"/>
    <property type="evidence" value="ECO:0007669"/>
    <property type="project" value="TreeGrafter"/>
</dbReference>
<keyword evidence="4" id="KW-0813">Transport</keyword>
<evidence type="ECO:0000256" key="6">
    <source>
        <dbReference type="ARBA" id="ARBA00022927"/>
    </source>
</evidence>
<dbReference type="GO" id="GO:0005801">
    <property type="term" value="C:cis-Golgi network"/>
    <property type="evidence" value="ECO:0007669"/>
    <property type="project" value="InterPro"/>
</dbReference>
<proteinExistence type="inferred from homology"/>
<comment type="similarity">
    <text evidence="2">Belongs to the GOSR1 family.</text>
</comment>
<evidence type="ECO:0000256" key="2">
    <source>
        <dbReference type="ARBA" id="ARBA00008473"/>
    </source>
</evidence>
<keyword evidence="10" id="KW-0175">Coiled coil</keyword>
<evidence type="ECO:0000313" key="13">
    <source>
        <dbReference type="Proteomes" id="UP000078046"/>
    </source>
</evidence>
<keyword evidence="8" id="KW-0333">Golgi apparatus</keyword>
<dbReference type="InterPro" id="IPR023601">
    <property type="entry name" value="Golgi_SNAP_su1"/>
</dbReference>
<dbReference type="GO" id="GO:0000139">
    <property type="term" value="C:Golgi membrane"/>
    <property type="evidence" value="ECO:0007669"/>
    <property type="project" value="UniProtKB-SubCell"/>
</dbReference>
<name>A0A177AXQ2_9BILA</name>
<evidence type="ECO:0000313" key="12">
    <source>
        <dbReference type="EMBL" id="OAF66779.1"/>
    </source>
</evidence>
<dbReference type="SUPFAM" id="SSF58038">
    <property type="entry name" value="SNARE fusion complex"/>
    <property type="match status" value="1"/>
</dbReference>
<keyword evidence="9 11" id="KW-0472">Membrane</keyword>
<dbReference type="GO" id="GO:0006888">
    <property type="term" value="P:endoplasmic reticulum to Golgi vesicle-mediated transport"/>
    <property type="evidence" value="ECO:0007669"/>
    <property type="project" value="InterPro"/>
</dbReference>